<gene>
    <name evidence="1" type="primary">Cnig_chr_X.g23439</name>
    <name evidence="1" type="ORF">B9Z55_023439</name>
</gene>
<keyword evidence="2" id="KW-1185">Reference proteome</keyword>
<evidence type="ECO:0000313" key="2">
    <source>
        <dbReference type="Proteomes" id="UP000230233"/>
    </source>
</evidence>
<comment type="caution">
    <text evidence="1">The sequence shown here is derived from an EMBL/GenBank/DDBJ whole genome shotgun (WGS) entry which is preliminary data.</text>
</comment>
<dbReference type="EMBL" id="PDUG01000006">
    <property type="protein sequence ID" value="PIC17063.1"/>
    <property type="molecule type" value="Genomic_DNA"/>
</dbReference>
<dbReference type="AlphaFoldDB" id="A0A2G5SQ67"/>
<organism evidence="1 2">
    <name type="scientific">Caenorhabditis nigoni</name>
    <dbReference type="NCBI Taxonomy" id="1611254"/>
    <lineage>
        <taxon>Eukaryota</taxon>
        <taxon>Metazoa</taxon>
        <taxon>Ecdysozoa</taxon>
        <taxon>Nematoda</taxon>
        <taxon>Chromadorea</taxon>
        <taxon>Rhabditida</taxon>
        <taxon>Rhabditina</taxon>
        <taxon>Rhabditomorpha</taxon>
        <taxon>Rhabditoidea</taxon>
        <taxon>Rhabditidae</taxon>
        <taxon>Peloderinae</taxon>
        <taxon>Caenorhabditis</taxon>
    </lineage>
</organism>
<dbReference type="Proteomes" id="UP000230233">
    <property type="component" value="Chromosome X"/>
</dbReference>
<dbReference type="OrthoDB" id="10520838at2759"/>
<proteinExistence type="predicted"/>
<sequence length="92" mass="10458">MFFFLLHLLKHAIKHFELKLPHFSAFSEFQVSFGLLGSLKNLVWESDEDELKKADSLKESSAVKGLQFEFQRLRQIDVGVGNGSRATSSTEI</sequence>
<protein>
    <submittedName>
        <fullName evidence="1">Uncharacterized protein</fullName>
    </submittedName>
</protein>
<reference evidence="2" key="1">
    <citation type="submission" date="2017-10" db="EMBL/GenBank/DDBJ databases">
        <title>Rapid genome shrinkage in a self-fertile nematode reveals novel sperm competition proteins.</title>
        <authorList>
            <person name="Yin D."/>
            <person name="Schwarz E.M."/>
            <person name="Thomas C.G."/>
            <person name="Felde R.L."/>
            <person name="Korf I.F."/>
            <person name="Cutter A.D."/>
            <person name="Schartner C.M."/>
            <person name="Ralston E.J."/>
            <person name="Meyer B.J."/>
            <person name="Haag E.S."/>
        </authorList>
    </citation>
    <scope>NUCLEOTIDE SEQUENCE [LARGE SCALE GENOMIC DNA]</scope>
    <source>
        <strain evidence="2">JU1422</strain>
    </source>
</reference>
<name>A0A2G5SQ67_9PELO</name>
<accession>A0A2G5SQ67</accession>
<evidence type="ECO:0000313" key="1">
    <source>
        <dbReference type="EMBL" id="PIC17063.1"/>
    </source>
</evidence>